<dbReference type="Proteomes" id="UP000053257">
    <property type="component" value="Unassembled WGS sequence"/>
</dbReference>
<dbReference type="HOGENOM" id="CLU_345850_0_0_1"/>
<evidence type="ECO:0000313" key="2">
    <source>
        <dbReference type="Proteomes" id="UP000053257"/>
    </source>
</evidence>
<evidence type="ECO:0000313" key="1">
    <source>
        <dbReference type="EMBL" id="KIP01692.1"/>
    </source>
</evidence>
<organism evidence="1 2">
    <name type="scientific">Phlebiopsis gigantea (strain 11061_1 CR5-6)</name>
    <name type="common">White-rot fungus</name>
    <name type="synonym">Peniophora gigantea</name>
    <dbReference type="NCBI Taxonomy" id="745531"/>
    <lineage>
        <taxon>Eukaryota</taxon>
        <taxon>Fungi</taxon>
        <taxon>Dikarya</taxon>
        <taxon>Basidiomycota</taxon>
        <taxon>Agaricomycotina</taxon>
        <taxon>Agaricomycetes</taxon>
        <taxon>Polyporales</taxon>
        <taxon>Phanerochaetaceae</taxon>
        <taxon>Phlebiopsis</taxon>
    </lineage>
</organism>
<name>A0A0C3RZ81_PHLG1</name>
<reference evidence="1 2" key="1">
    <citation type="journal article" date="2014" name="PLoS Genet.">
        <title>Analysis of the Phlebiopsis gigantea genome, transcriptome and secretome provides insight into its pioneer colonization strategies of wood.</title>
        <authorList>
            <person name="Hori C."/>
            <person name="Ishida T."/>
            <person name="Igarashi K."/>
            <person name="Samejima M."/>
            <person name="Suzuki H."/>
            <person name="Master E."/>
            <person name="Ferreira P."/>
            <person name="Ruiz-Duenas F.J."/>
            <person name="Held B."/>
            <person name="Canessa P."/>
            <person name="Larrondo L.F."/>
            <person name="Schmoll M."/>
            <person name="Druzhinina I.S."/>
            <person name="Kubicek C.P."/>
            <person name="Gaskell J.A."/>
            <person name="Kersten P."/>
            <person name="St John F."/>
            <person name="Glasner J."/>
            <person name="Sabat G."/>
            <person name="Splinter BonDurant S."/>
            <person name="Syed K."/>
            <person name="Yadav J."/>
            <person name="Mgbeahuruike A.C."/>
            <person name="Kovalchuk A."/>
            <person name="Asiegbu F.O."/>
            <person name="Lackner G."/>
            <person name="Hoffmeister D."/>
            <person name="Rencoret J."/>
            <person name="Gutierrez A."/>
            <person name="Sun H."/>
            <person name="Lindquist E."/>
            <person name="Barry K."/>
            <person name="Riley R."/>
            <person name="Grigoriev I.V."/>
            <person name="Henrissat B."/>
            <person name="Kues U."/>
            <person name="Berka R.M."/>
            <person name="Martinez A.T."/>
            <person name="Covert S.F."/>
            <person name="Blanchette R.A."/>
            <person name="Cullen D."/>
        </authorList>
    </citation>
    <scope>NUCLEOTIDE SEQUENCE [LARGE SCALE GENOMIC DNA]</scope>
    <source>
        <strain evidence="1 2">11061_1 CR5-6</strain>
    </source>
</reference>
<proteinExistence type="predicted"/>
<dbReference type="AlphaFoldDB" id="A0A0C3RZ81"/>
<keyword evidence="2" id="KW-1185">Reference proteome</keyword>
<sequence length="889" mass="100821">MAAPSPHEALQIERMTLERFCNTAFELSKRVESLVEDLPPSYQVANFMLTGRYRKDDGTESRVFVEEPPADNADDAANDESSASRYLGTMVAVLRSLDLDTDLAVHPVPLNLVRMENPLGIKLEVVREVTYSSLDDSTCWVRVDEVPHVLVAGSDNKDLKIWLCCPRLYFPGCSTKIWEKWLATVYECMVYALRLHSGGFRRPESRAIWKDTLQATELGTNAQWNKANVNAVCVKKINVLPWSTTFLSRLTATHRMFKDAVYFVCYTPTKNAADSTDPENFTRAYNEDTSIIRMRNGDELEQWTVQLNLEFSRPGYTVLWKPNAWMQFLTCSVPLIEKAVLEERLSNGKASWKNGPTAWSPSYGKISLGGLQNNKDYKKIEFKFQDSEDVPRGGAWRTYTPSDTLPEQLGKTVQQIRDLIKIIRVRARNNELEGGYSAVSVTMPLHKACRYFVINDRDDLFSIVPTLTWWTCKYWRAKAVCTVLERLMLIPVQIRGRREGALAMGVIATHILNTITIPETISPDLDHILSCAILRYIPDAETDEELEMGWAAEEDIPALQDRGLYFIAGMNCIRLNNDAFYYEVAGIDGTLEDSKIEMKILARVHRLGSTTALQALFGITGHRVKGASKEEVNRLSRPHNTTAQVWFNSSWRPMIAMNDVRLERIRIDAPLRVIDDPTPQHVIEAEFDDDVEEVLSKATLPEILSEILYQLAHDIIARVPNRGARGPTFTTLGAEERDRVPWVMLQQATLPFNAVVVAEVDKRKFDDVVARFLPSKGYRPTGKAHGFDASTYLRIWCEVLNRLSGQNAAVVTEIMREKLHQLTWLPKATNTAMWNKNQGARRGQMVLPTGTLEPLPIIMANPRLVYGKNISRFRLRDGEATIAGDQEWE</sequence>
<dbReference type="EMBL" id="KN840746">
    <property type="protein sequence ID" value="KIP01692.1"/>
    <property type="molecule type" value="Genomic_DNA"/>
</dbReference>
<protein>
    <submittedName>
        <fullName evidence="1">Uncharacterized protein</fullName>
    </submittedName>
</protein>
<gene>
    <name evidence="1" type="ORF">PHLGIDRAFT_17033</name>
</gene>
<accession>A0A0C3RZ81</accession>